<proteinExistence type="predicted"/>
<dbReference type="Proteomes" id="UP000008022">
    <property type="component" value="Unassembled WGS sequence"/>
</dbReference>
<organism evidence="1 2">
    <name type="scientific">Oryza rufipogon</name>
    <name type="common">Brownbeard rice</name>
    <name type="synonym">Asian wild rice</name>
    <dbReference type="NCBI Taxonomy" id="4529"/>
    <lineage>
        <taxon>Eukaryota</taxon>
        <taxon>Viridiplantae</taxon>
        <taxon>Streptophyta</taxon>
        <taxon>Embryophyta</taxon>
        <taxon>Tracheophyta</taxon>
        <taxon>Spermatophyta</taxon>
        <taxon>Magnoliopsida</taxon>
        <taxon>Liliopsida</taxon>
        <taxon>Poales</taxon>
        <taxon>Poaceae</taxon>
        <taxon>BOP clade</taxon>
        <taxon>Oryzoideae</taxon>
        <taxon>Oryzeae</taxon>
        <taxon>Oryzinae</taxon>
        <taxon>Oryza</taxon>
    </lineage>
</organism>
<dbReference type="AlphaFoldDB" id="A0A0E0N2J6"/>
<sequence length="131" mass="14375">MTAATDCSQCHAPPTFLILRCPTPLSASTQVGSSGDVYMFVCTSSIAEGKIWFGSPWRWRFLASMRDGGAIAATASMRDDGATASIRWRGGLDARQRWRAPCATAARRRRLAWTAVDGRDETLFLLARSYP</sequence>
<dbReference type="Gramene" id="ORUFI01G34350.2">
    <property type="protein sequence ID" value="ORUFI01G34350.2"/>
    <property type="gene ID" value="ORUFI01G34350"/>
</dbReference>
<evidence type="ECO:0000313" key="2">
    <source>
        <dbReference type="Proteomes" id="UP000008022"/>
    </source>
</evidence>
<keyword evidence="2" id="KW-1185">Reference proteome</keyword>
<reference evidence="1" key="2">
    <citation type="submission" date="2015-06" db="UniProtKB">
        <authorList>
            <consortium name="EnsemblPlants"/>
        </authorList>
    </citation>
    <scope>IDENTIFICATION</scope>
</reference>
<dbReference type="EnsemblPlants" id="ORUFI01G34350.2">
    <property type="protein sequence ID" value="ORUFI01G34350.2"/>
    <property type="gene ID" value="ORUFI01G34350"/>
</dbReference>
<dbReference type="HOGENOM" id="CLU_1996349_0_0_1"/>
<reference evidence="2" key="1">
    <citation type="submission" date="2013-06" db="EMBL/GenBank/DDBJ databases">
        <authorList>
            <person name="Zhao Q."/>
        </authorList>
    </citation>
    <scope>NUCLEOTIDE SEQUENCE</scope>
    <source>
        <strain evidence="2">cv. W1943</strain>
    </source>
</reference>
<accession>A0A0E0N2J6</accession>
<evidence type="ECO:0000313" key="1">
    <source>
        <dbReference type="EnsemblPlants" id="ORUFI01G34350.2"/>
    </source>
</evidence>
<name>A0A0E0N2J6_ORYRU</name>
<protein>
    <submittedName>
        <fullName evidence="1">Uncharacterized protein</fullName>
    </submittedName>
</protein>